<dbReference type="InterPro" id="IPR000073">
    <property type="entry name" value="AB_hydrolase_1"/>
</dbReference>
<feature type="domain" description="AB hydrolase-1" evidence="2">
    <location>
        <begin position="97"/>
        <end position="355"/>
    </location>
</feature>
<organism evidence="3 4">
    <name type="scientific">Rubroshorea leprosula</name>
    <dbReference type="NCBI Taxonomy" id="152421"/>
    <lineage>
        <taxon>Eukaryota</taxon>
        <taxon>Viridiplantae</taxon>
        <taxon>Streptophyta</taxon>
        <taxon>Embryophyta</taxon>
        <taxon>Tracheophyta</taxon>
        <taxon>Spermatophyta</taxon>
        <taxon>Magnoliopsida</taxon>
        <taxon>eudicotyledons</taxon>
        <taxon>Gunneridae</taxon>
        <taxon>Pentapetalae</taxon>
        <taxon>rosids</taxon>
        <taxon>malvids</taxon>
        <taxon>Malvales</taxon>
        <taxon>Dipterocarpaceae</taxon>
        <taxon>Rubroshorea</taxon>
    </lineage>
</organism>
<gene>
    <name evidence="3" type="ORF">SLEP1_g7401</name>
</gene>
<dbReference type="EMBL" id="BPVZ01000007">
    <property type="protein sequence ID" value="GKU93840.1"/>
    <property type="molecule type" value="Genomic_DNA"/>
</dbReference>
<dbReference type="InterPro" id="IPR029058">
    <property type="entry name" value="AB_hydrolase_fold"/>
</dbReference>
<protein>
    <recommendedName>
        <fullName evidence="2">AB hydrolase-1 domain-containing protein</fullName>
    </recommendedName>
</protein>
<dbReference type="Gene3D" id="3.40.50.1820">
    <property type="entry name" value="alpha/beta hydrolase"/>
    <property type="match status" value="1"/>
</dbReference>
<dbReference type="FunFam" id="3.40.50.1820:FF:000270">
    <property type="entry name" value="Alpha/beta-Hydrolases superfamily protein"/>
    <property type="match status" value="1"/>
</dbReference>
<evidence type="ECO:0000256" key="1">
    <source>
        <dbReference type="SAM" id="MobiDB-lite"/>
    </source>
</evidence>
<dbReference type="Proteomes" id="UP001054252">
    <property type="component" value="Unassembled WGS sequence"/>
</dbReference>
<keyword evidence="4" id="KW-1185">Reference proteome</keyword>
<dbReference type="PANTHER" id="PTHR45763:SF28">
    <property type="entry name" value="ALPHA_BETA-HYDROLASES SUPERFAMILY PROTEIN"/>
    <property type="match status" value="1"/>
</dbReference>
<dbReference type="Pfam" id="PF12697">
    <property type="entry name" value="Abhydrolase_6"/>
    <property type="match status" value="1"/>
</dbReference>
<evidence type="ECO:0000313" key="3">
    <source>
        <dbReference type="EMBL" id="GKU93840.1"/>
    </source>
</evidence>
<feature type="compositionally biased region" description="Low complexity" evidence="1">
    <location>
        <begin position="26"/>
        <end position="41"/>
    </location>
</feature>
<dbReference type="AlphaFoldDB" id="A0AAV5I418"/>
<name>A0AAV5I418_9ROSI</name>
<feature type="region of interest" description="Disordered" evidence="1">
    <location>
        <begin position="26"/>
        <end position="74"/>
    </location>
</feature>
<evidence type="ECO:0000313" key="4">
    <source>
        <dbReference type="Proteomes" id="UP001054252"/>
    </source>
</evidence>
<dbReference type="SUPFAM" id="SSF53474">
    <property type="entry name" value="alpha/beta-Hydrolases"/>
    <property type="match status" value="1"/>
</dbReference>
<proteinExistence type="predicted"/>
<feature type="compositionally biased region" description="Low complexity" evidence="1">
    <location>
        <begin position="49"/>
        <end position="58"/>
    </location>
</feature>
<evidence type="ECO:0000259" key="2">
    <source>
        <dbReference type="Pfam" id="PF12697"/>
    </source>
</evidence>
<accession>A0AAV5I418</accession>
<comment type="caution">
    <text evidence="3">The sequence shown here is derived from an EMBL/GenBank/DDBJ whole genome shotgun (WGS) entry which is preliminary data.</text>
</comment>
<sequence length="384" mass="43905">MVSKRSTGLCICPLGMVYQTTQNPAQQNTLQQNTPQMNTPQPNTPQPNTPQQNTDQQNKIVSPEDPPVSSSRVRLSDGRYLAYTEKGVPRNKANHKIIVVHGFGSSKEMSFQLPQELIEELGIYFLLFDRAGYGESDPNPKRSLKSEAFDIQELADQLCIGPKFYLIGVSMGSCPTWGCIKYIPERLAGVSLVVPVVNYRWRSLPEKLIKGDYRRTLVQLFFWFAKHIPRLLQWWVTQDWNSSMNVVERKPVFFSNRDTEALKKSTGFPMLTKDKLRERVVFDALRDDFLVCFGNWEFDPTELSSPFPQNESSVQIWQGYEDKVVPFELQRYISGKLPWIKYYEVPDGGHLLVHYSGLCEAITRALLLGEVNPLYIPSTSKTVP</sequence>
<reference evidence="3 4" key="1">
    <citation type="journal article" date="2021" name="Commun. Biol.">
        <title>The genome of Shorea leprosula (Dipterocarpaceae) highlights the ecological relevance of drought in aseasonal tropical rainforests.</title>
        <authorList>
            <person name="Ng K.K.S."/>
            <person name="Kobayashi M.J."/>
            <person name="Fawcett J.A."/>
            <person name="Hatakeyama M."/>
            <person name="Paape T."/>
            <person name="Ng C.H."/>
            <person name="Ang C.C."/>
            <person name="Tnah L.H."/>
            <person name="Lee C.T."/>
            <person name="Nishiyama T."/>
            <person name="Sese J."/>
            <person name="O'Brien M.J."/>
            <person name="Copetti D."/>
            <person name="Mohd Noor M.I."/>
            <person name="Ong R.C."/>
            <person name="Putra M."/>
            <person name="Sireger I.Z."/>
            <person name="Indrioko S."/>
            <person name="Kosugi Y."/>
            <person name="Izuno A."/>
            <person name="Isagi Y."/>
            <person name="Lee S.L."/>
            <person name="Shimizu K.K."/>
        </authorList>
    </citation>
    <scope>NUCLEOTIDE SEQUENCE [LARGE SCALE GENOMIC DNA]</scope>
    <source>
        <strain evidence="3">214</strain>
    </source>
</reference>
<dbReference type="PANTHER" id="PTHR45763">
    <property type="entry name" value="HYDROLASE, ALPHA/BETA FOLD FAMILY PROTEIN, EXPRESSED-RELATED"/>
    <property type="match status" value="1"/>
</dbReference>